<accession>A0A5B7EM00</accession>
<name>A0A5B7EM00_PORTR</name>
<protein>
    <submittedName>
        <fullName evidence="1">Uncharacterized protein</fullName>
    </submittedName>
</protein>
<evidence type="ECO:0000313" key="1">
    <source>
        <dbReference type="EMBL" id="MPC35590.1"/>
    </source>
</evidence>
<dbReference type="CDD" id="cd09275">
    <property type="entry name" value="RNase_HI_RT_DIRS1"/>
    <property type="match status" value="1"/>
</dbReference>
<dbReference type="SUPFAM" id="SSF56672">
    <property type="entry name" value="DNA/RNA polymerases"/>
    <property type="match status" value="1"/>
</dbReference>
<dbReference type="PANTHER" id="PTHR33050">
    <property type="entry name" value="REVERSE TRANSCRIPTASE DOMAIN-CONTAINING PROTEIN"/>
    <property type="match status" value="1"/>
</dbReference>
<dbReference type="GO" id="GO:0071897">
    <property type="term" value="P:DNA biosynthetic process"/>
    <property type="evidence" value="ECO:0007669"/>
    <property type="project" value="UniProtKB-ARBA"/>
</dbReference>
<gene>
    <name evidence="1" type="ORF">E2C01_029015</name>
</gene>
<dbReference type="AlphaFoldDB" id="A0A5B7EM00"/>
<sequence length="162" mass="18532">MCKSKEKIREVTMVTGLLVAATPAGELGRLHYRKLEAAKTAALCQVNGDFDQFMVLMDDMKLDLHWWLHNMSVQCRKIFRAAANIHLFTDTSTTGWGGQLHHMTPGGSWSSEEKLLHINALELKAILFAHQAFTCELCGRHIKVFRDNTTDVNYVWYEITYM</sequence>
<dbReference type="Proteomes" id="UP000324222">
    <property type="component" value="Unassembled WGS sequence"/>
</dbReference>
<dbReference type="InterPro" id="IPR052055">
    <property type="entry name" value="Hepadnavirus_pol/RT"/>
</dbReference>
<dbReference type="InterPro" id="IPR043502">
    <property type="entry name" value="DNA/RNA_pol_sf"/>
</dbReference>
<reference evidence="1 2" key="1">
    <citation type="submission" date="2019-05" db="EMBL/GenBank/DDBJ databases">
        <title>Another draft genome of Portunus trituberculatus and its Hox gene families provides insights of decapod evolution.</title>
        <authorList>
            <person name="Jeong J.-H."/>
            <person name="Song I."/>
            <person name="Kim S."/>
            <person name="Choi T."/>
            <person name="Kim D."/>
            <person name="Ryu S."/>
            <person name="Kim W."/>
        </authorList>
    </citation>
    <scope>NUCLEOTIDE SEQUENCE [LARGE SCALE GENOMIC DNA]</scope>
    <source>
        <tissue evidence="1">Muscle</tissue>
    </source>
</reference>
<dbReference type="PANTHER" id="PTHR33050:SF7">
    <property type="entry name" value="RIBONUCLEASE H"/>
    <property type="match status" value="1"/>
</dbReference>
<keyword evidence="2" id="KW-1185">Reference proteome</keyword>
<evidence type="ECO:0000313" key="2">
    <source>
        <dbReference type="Proteomes" id="UP000324222"/>
    </source>
</evidence>
<comment type="caution">
    <text evidence="1">The sequence shown here is derived from an EMBL/GenBank/DDBJ whole genome shotgun (WGS) entry which is preliminary data.</text>
</comment>
<organism evidence="1 2">
    <name type="scientific">Portunus trituberculatus</name>
    <name type="common">Swimming crab</name>
    <name type="synonym">Neptunus trituberculatus</name>
    <dbReference type="NCBI Taxonomy" id="210409"/>
    <lineage>
        <taxon>Eukaryota</taxon>
        <taxon>Metazoa</taxon>
        <taxon>Ecdysozoa</taxon>
        <taxon>Arthropoda</taxon>
        <taxon>Crustacea</taxon>
        <taxon>Multicrustacea</taxon>
        <taxon>Malacostraca</taxon>
        <taxon>Eumalacostraca</taxon>
        <taxon>Eucarida</taxon>
        <taxon>Decapoda</taxon>
        <taxon>Pleocyemata</taxon>
        <taxon>Brachyura</taxon>
        <taxon>Eubrachyura</taxon>
        <taxon>Portunoidea</taxon>
        <taxon>Portunidae</taxon>
        <taxon>Portuninae</taxon>
        <taxon>Portunus</taxon>
    </lineage>
</organism>
<dbReference type="OrthoDB" id="6380429at2759"/>
<dbReference type="EMBL" id="VSRR010003309">
    <property type="protein sequence ID" value="MPC35590.1"/>
    <property type="molecule type" value="Genomic_DNA"/>
</dbReference>
<proteinExistence type="predicted"/>